<accession>A0AA44ZFQ7</accession>
<evidence type="ECO:0000313" key="4">
    <source>
        <dbReference type="EMBL" id="PHJ28446.1"/>
    </source>
</evidence>
<dbReference type="AlphaFoldDB" id="A0AA44ZFQ7"/>
<keyword evidence="2 4" id="KW-0067">ATP-binding</keyword>
<dbReference type="InterPro" id="IPR003439">
    <property type="entry name" value="ABC_transporter-like_ATP-bd"/>
</dbReference>
<dbReference type="PANTHER" id="PTHR24220:SF86">
    <property type="entry name" value="ABC TRANSPORTER ABCH.1"/>
    <property type="match status" value="1"/>
</dbReference>
<dbReference type="InterPro" id="IPR017871">
    <property type="entry name" value="ABC_transporter-like_CS"/>
</dbReference>
<dbReference type="SMART" id="SM00382">
    <property type="entry name" value="AAA"/>
    <property type="match status" value="1"/>
</dbReference>
<evidence type="ECO:0000313" key="5">
    <source>
        <dbReference type="Proteomes" id="UP000223982"/>
    </source>
</evidence>
<dbReference type="Proteomes" id="UP000223982">
    <property type="component" value="Unassembled WGS sequence"/>
</dbReference>
<sequence length="207" mass="22855">MLEISELAKSFGSRALWEGLNWTFMREGMTAVVGSSGSGKSTLLNCLGTLDRPTGGRILWNGKDVAAASGRQRRRMRKSDLGYLFQNYALVEHATVRQNLNYAIHGAWPWKRDDFNEELRQVGLEGRGNDPIHRLSGGEQQRVALARLLAKKPPLILADEPTGALDSENAQMVIDSLREMAQQGATVVVATHSDMVRDACDECLCLD</sequence>
<dbReference type="InterPro" id="IPR027417">
    <property type="entry name" value="P-loop_NTPase"/>
</dbReference>
<dbReference type="GO" id="GO:0005524">
    <property type="term" value="F:ATP binding"/>
    <property type="evidence" value="ECO:0007669"/>
    <property type="project" value="UniProtKB-KW"/>
</dbReference>
<dbReference type="GO" id="GO:0005886">
    <property type="term" value="C:plasma membrane"/>
    <property type="evidence" value="ECO:0007669"/>
    <property type="project" value="TreeGrafter"/>
</dbReference>
<evidence type="ECO:0000256" key="2">
    <source>
        <dbReference type="ARBA" id="ARBA00022840"/>
    </source>
</evidence>
<dbReference type="PROSITE" id="PS50893">
    <property type="entry name" value="ABC_TRANSPORTER_2"/>
    <property type="match status" value="1"/>
</dbReference>
<dbReference type="EMBL" id="LKVB01000002">
    <property type="protein sequence ID" value="PHJ28446.1"/>
    <property type="molecule type" value="Genomic_DNA"/>
</dbReference>
<dbReference type="PROSITE" id="PS00211">
    <property type="entry name" value="ABC_TRANSPORTER_1"/>
    <property type="match status" value="1"/>
</dbReference>
<dbReference type="GO" id="GO:0016887">
    <property type="term" value="F:ATP hydrolysis activity"/>
    <property type="evidence" value="ECO:0007669"/>
    <property type="project" value="InterPro"/>
</dbReference>
<dbReference type="InterPro" id="IPR003593">
    <property type="entry name" value="AAA+_ATPase"/>
</dbReference>
<dbReference type="SUPFAM" id="SSF52540">
    <property type="entry name" value="P-loop containing nucleoside triphosphate hydrolases"/>
    <property type="match status" value="1"/>
</dbReference>
<gene>
    <name evidence="4" type="ORF">APS60_01745</name>
</gene>
<dbReference type="GO" id="GO:0022857">
    <property type="term" value="F:transmembrane transporter activity"/>
    <property type="evidence" value="ECO:0007669"/>
    <property type="project" value="TreeGrafter"/>
</dbReference>
<dbReference type="PANTHER" id="PTHR24220">
    <property type="entry name" value="IMPORT ATP-BINDING PROTEIN"/>
    <property type="match status" value="1"/>
</dbReference>
<dbReference type="Gene3D" id="3.40.50.300">
    <property type="entry name" value="P-loop containing nucleotide triphosphate hydrolases"/>
    <property type="match status" value="1"/>
</dbReference>
<organism evidence="4 5">
    <name type="scientific">Cutibacterium acnes</name>
    <name type="common">Propionibacterium acnes</name>
    <dbReference type="NCBI Taxonomy" id="1747"/>
    <lineage>
        <taxon>Bacteria</taxon>
        <taxon>Bacillati</taxon>
        <taxon>Actinomycetota</taxon>
        <taxon>Actinomycetes</taxon>
        <taxon>Propionibacteriales</taxon>
        <taxon>Propionibacteriaceae</taxon>
        <taxon>Cutibacterium</taxon>
    </lineage>
</organism>
<proteinExistence type="predicted"/>
<evidence type="ECO:0000256" key="1">
    <source>
        <dbReference type="ARBA" id="ARBA00022741"/>
    </source>
</evidence>
<keyword evidence="1" id="KW-0547">Nucleotide-binding</keyword>
<name>A0AA44ZFQ7_CUTAC</name>
<feature type="domain" description="ABC transporter" evidence="3">
    <location>
        <begin position="2"/>
        <end position="207"/>
    </location>
</feature>
<reference evidence="4 5" key="1">
    <citation type="submission" date="2017-02" db="EMBL/GenBank/DDBJ databases">
        <title>Prevalence of linear plasmids in Propionibacterium acnes isolates obtained from cancerous prostatic tissue.</title>
        <authorList>
            <person name="Davidsson S."/>
            <person name="Bruggemann H."/>
        </authorList>
    </citation>
    <scope>NUCLEOTIDE SEQUENCE [LARGE SCALE GENOMIC DNA]</scope>
    <source>
        <strain evidence="4 5">09-9</strain>
    </source>
</reference>
<evidence type="ECO:0000259" key="3">
    <source>
        <dbReference type="PROSITE" id="PS50893"/>
    </source>
</evidence>
<dbReference type="Pfam" id="PF00005">
    <property type="entry name" value="ABC_tran"/>
    <property type="match status" value="1"/>
</dbReference>
<dbReference type="InterPro" id="IPR015854">
    <property type="entry name" value="ABC_transpr_LolD-like"/>
</dbReference>
<comment type="caution">
    <text evidence="4">The sequence shown here is derived from an EMBL/GenBank/DDBJ whole genome shotgun (WGS) entry which is preliminary data.</text>
</comment>
<keyword evidence="4" id="KW-0449">Lipoprotein</keyword>
<protein>
    <submittedName>
        <fullName evidence="4">Lipoprotein ABC transporter ATP-binding protein</fullName>
    </submittedName>
</protein>